<dbReference type="EMBL" id="JADEVV010000026">
    <property type="protein sequence ID" value="MBE9254248.1"/>
    <property type="molecule type" value="Genomic_DNA"/>
</dbReference>
<dbReference type="SUPFAM" id="SSF47598">
    <property type="entry name" value="Ribbon-helix-helix"/>
    <property type="match status" value="1"/>
</dbReference>
<protein>
    <submittedName>
        <fullName evidence="1">Uncharacterized protein</fullName>
    </submittedName>
</protein>
<organism evidence="1 2">
    <name type="scientific">Synechocystis salina LEGE 00031</name>
    <dbReference type="NCBI Taxonomy" id="1828736"/>
    <lineage>
        <taxon>Bacteria</taxon>
        <taxon>Bacillati</taxon>
        <taxon>Cyanobacteriota</taxon>
        <taxon>Cyanophyceae</taxon>
        <taxon>Synechococcales</taxon>
        <taxon>Merismopediaceae</taxon>
        <taxon>Synechocystis</taxon>
    </lineage>
</organism>
<gene>
    <name evidence="1" type="ORF">IQ217_10430</name>
</gene>
<comment type="caution">
    <text evidence="1">The sequence shown here is derived from an EMBL/GenBank/DDBJ whole genome shotgun (WGS) entry which is preliminary data.</text>
</comment>
<evidence type="ECO:0000313" key="2">
    <source>
        <dbReference type="Proteomes" id="UP000658720"/>
    </source>
</evidence>
<evidence type="ECO:0000313" key="1">
    <source>
        <dbReference type="EMBL" id="MBE9254248.1"/>
    </source>
</evidence>
<dbReference type="RefSeq" id="WP_194019888.1">
    <property type="nucleotide sequence ID" value="NZ_JADEVV010000026.1"/>
</dbReference>
<dbReference type="InterPro" id="IPR013321">
    <property type="entry name" value="Arc_rbn_hlx_hlx"/>
</dbReference>
<dbReference type="InterPro" id="IPR010985">
    <property type="entry name" value="Ribbon_hlx_hlx"/>
</dbReference>
<sequence>MGNLIISDMQDKQKVTLYMPPGIHRQLRIRSAIDAESMSAIVERAIDFYLKHPDKVEAEEKSTYGRTHQVHICPECDAAMVMRDGQMMSLKDQPSVLNDNEESSLPLVEDAPVTADIDGEKMLIPC</sequence>
<proteinExistence type="predicted"/>
<keyword evidence="2" id="KW-1185">Reference proteome</keyword>
<accession>A0ABR9VSA7</accession>
<name>A0ABR9VSA7_9SYNC</name>
<dbReference type="Gene3D" id="1.10.1220.10">
    <property type="entry name" value="Met repressor-like"/>
    <property type="match status" value="1"/>
</dbReference>
<dbReference type="Proteomes" id="UP000658720">
    <property type="component" value="Unassembled WGS sequence"/>
</dbReference>
<reference evidence="1 2" key="1">
    <citation type="submission" date="2020-10" db="EMBL/GenBank/DDBJ databases">
        <authorList>
            <person name="Castelo-Branco R."/>
            <person name="Eusebio N."/>
            <person name="Adriana R."/>
            <person name="Vieira A."/>
            <person name="Brugerolle De Fraissinette N."/>
            <person name="Rezende De Castro R."/>
            <person name="Schneider M.P."/>
            <person name="Vasconcelos V."/>
            <person name="Leao P.N."/>
        </authorList>
    </citation>
    <scope>NUCLEOTIDE SEQUENCE [LARGE SCALE GENOMIC DNA]</scope>
    <source>
        <strain evidence="1 2">LEGE 00031</strain>
    </source>
</reference>